<evidence type="ECO:0000313" key="2">
    <source>
        <dbReference type="Proteomes" id="UP000005220"/>
    </source>
</evidence>
<keyword evidence="2" id="KW-1185">Reference proteome</keyword>
<dbReference type="GeneID" id="13884744"/>
<dbReference type="RefSeq" id="XP_003955997.1">
    <property type="nucleotide sequence ID" value="XM_003955948.1"/>
</dbReference>
<dbReference type="eggNOG" id="ENOG502RPE4">
    <property type="taxonomic scope" value="Eukaryota"/>
</dbReference>
<evidence type="ECO:0000313" key="1">
    <source>
        <dbReference type="EMBL" id="CCF56862.1"/>
    </source>
</evidence>
<protein>
    <submittedName>
        <fullName evidence="1">Uncharacterized protein</fullName>
    </submittedName>
</protein>
<dbReference type="EMBL" id="HE650822">
    <property type="protein sequence ID" value="CCF56862.1"/>
    <property type="molecule type" value="Genomic_DNA"/>
</dbReference>
<name>H2AR62_KAZAF</name>
<gene>
    <name evidence="1" type="primary">KAFR0B05660</name>
    <name evidence="1" type="ORF">KAFR_0B05660</name>
</gene>
<dbReference type="InParanoid" id="H2AR62"/>
<dbReference type="AlphaFoldDB" id="H2AR62"/>
<proteinExistence type="predicted"/>
<reference evidence="1 2" key="1">
    <citation type="journal article" date="2011" name="Proc. Natl. Acad. Sci. U.S.A.">
        <title>Evolutionary erosion of yeast sex chromosomes by mating-type switching accidents.</title>
        <authorList>
            <person name="Gordon J.L."/>
            <person name="Armisen D."/>
            <person name="Proux-Wera E."/>
            <person name="Oheigeartaigh S.S."/>
            <person name="Byrne K.P."/>
            <person name="Wolfe K.H."/>
        </authorList>
    </citation>
    <scope>NUCLEOTIDE SEQUENCE [LARGE SCALE GENOMIC DNA]</scope>
    <source>
        <strain evidence="2">ATCC 22294 / BCRC 22015 / CBS 2517 / CECT 1963 / NBRC 1671 / NRRL Y-8276</strain>
    </source>
</reference>
<dbReference type="Proteomes" id="UP000005220">
    <property type="component" value="Chromosome 2"/>
</dbReference>
<accession>H2AR62</accession>
<dbReference type="KEGG" id="kaf:KAFR_0B05660"/>
<sequence>MILPIELLNIIVNENIDSFKTLIAWAQVSSYFRGTISDDVGIIIVRDSNYPSAPREDYFGYHFLLTPQNHTLINTDLPNTEGMTQIVKRYNNLLVVIQSDRSYSDPLATIIGSLGWSCNKGTNICVFYHNSTNFLSKLYFRELQKRLSYLKLSELHIFGNIFSSNDEQLYDIDTLFETTYLYGVTTLNSLDVQDSRHSLIANNLRKLKHVIYRSTDIDLYDFLYNCPELEMIGTIKFPQLNDSGIYRIPRCNSISFTEFNSGVRYPILDGSMVSTKLNITPSLRSRDPHFIGLNFPRIEFLKLSSTNWTSQLVTFNNCNFSSLKYIDCGLAKISWMDLQSCGALIEKVKVSLYDAEQIRWLKECPFQLKEINITLGNISSIGTFISDILEEGFISSDINVTVNLSSLNDCIFLEKVVLPNLTSNSILKLTVNEDKLQESVISKGQQLSSYSMSPQDKSVILHIPHMKQLSLFMTEHQTENSISRRSSITHPRITTPPLNNIFADVPTYTSCNYAVSPSEFRRNSLAGLSSETARRNSTITLEPQMSMFQTRRKSSVGSVSLFSGNTYISQDDFIDDILSFELTESCPSVLTTDILTLESSTILLESNIIKTMKLLQISVNVEKSVPYRTSDELLLQISSRILDALKFPYALKFPDVRIENFQIIVDLKGIQMQNGNNMHLNTELEEILSSKGHHLKVVSEVGTQCNIAVVLLS</sequence>
<dbReference type="HOGENOM" id="CLU_391916_0_0_1"/>
<organism evidence="1 2">
    <name type="scientific">Kazachstania africana (strain ATCC 22294 / BCRC 22015 / CBS 2517 / CECT 1963 / NBRC 1671 / NRRL Y-8276)</name>
    <name type="common">Yeast</name>
    <name type="synonym">Kluyveromyces africanus</name>
    <dbReference type="NCBI Taxonomy" id="1071382"/>
    <lineage>
        <taxon>Eukaryota</taxon>
        <taxon>Fungi</taxon>
        <taxon>Dikarya</taxon>
        <taxon>Ascomycota</taxon>
        <taxon>Saccharomycotina</taxon>
        <taxon>Saccharomycetes</taxon>
        <taxon>Saccharomycetales</taxon>
        <taxon>Saccharomycetaceae</taxon>
        <taxon>Kazachstania</taxon>
    </lineage>
</organism>
<dbReference type="OrthoDB" id="4067448at2759"/>